<dbReference type="EMBL" id="JARJLG010000111">
    <property type="protein sequence ID" value="KAJ7743711.1"/>
    <property type="molecule type" value="Genomic_DNA"/>
</dbReference>
<evidence type="ECO:0000313" key="2">
    <source>
        <dbReference type="EMBL" id="KAJ7743711.1"/>
    </source>
</evidence>
<dbReference type="Proteomes" id="UP001215280">
    <property type="component" value="Unassembled WGS sequence"/>
</dbReference>
<sequence length="137" mass="15052">MSCREKPFGPSLPVGIPRELQTRINYLANLKNLASSLPLGPAEPPYNFDLDIEEEGGIYAFNCALEVVFQTHELRRDATSARYHFTATWVLPVEQNPVEEFCHSAGHTTSSTVTARVDGSLKAGGDNKNIQAPDFST</sequence>
<feature type="region of interest" description="Disordered" evidence="1">
    <location>
        <begin position="118"/>
        <end position="137"/>
    </location>
</feature>
<protein>
    <submittedName>
        <fullName evidence="2">Uncharacterized protein</fullName>
    </submittedName>
</protein>
<dbReference type="AlphaFoldDB" id="A0AAD7IK80"/>
<comment type="caution">
    <text evidence="2">The sequence shown here is derived from an EMBL/GenBank/DDBJ whole genome shotgun (WGS) entry which is preliminary data.</text>
</comment>
<keyword evidence="3" id="KW-1185">Reference proteome</keyword>
<feature type="compositionally biased region" description="Polar residues" evidence="1">
    <location>
        <begin position="128"/>
        <end position="137"/>
    </location>
</feature>
<gene>
    <name evidence="2" type="ORF">DFH07DRAFT_777326</name>
</gene>
<proteinExistence type="predicted"/>
<evidence type="ECO:0000313" key="3">
    <source>
        <dbReference type="Proteomes" id="UP001215280"/>
    </source>
</evidence>
<evidence type="ECO:0000256" key="1">
    <source>
        <dbReference type="SAM" id="MobiDB-lite"/>
    </source>
</evidence>
<reference evidence="2" key="1">
    <citation type="submission" date="2023-03" db="EMBL/GenBank/DDBJ databases">
        <title>Massive genome expansion in bonnet fungi (Mycena s.s.) driven by repeated elements and novel gene families across ecological guilds.</title>
        <authorList>
            <consortium name="Lawrence Berkeley National Laboratory"/>
            <person name="Harder C.B."/>
            <person name="Miyauchi S."/>
            <person name="Viragh M."/>
            <person name="Kuo A."/>
            <person name="Thoen E."/>
            <person name="Andreopoulos B."/>
            <person name="Lu D."/>
            <person name="Skrede I."/>
            <person name="Drula E."/>
            <person name="Henrissat B."/>
            <person name="Morin E."/>
            <person name="Kohler A."/>
            <person name="Barry K."/>
            <person name="LaButti K."/>
            <person name="Morin E."/>
            <person name="Salamov A."/>
            <person name="Lipzen A."/>
            <person name="Mereny Z."/>
            <person name="Hegedus B."/>
            <person name="Baldrian P."/>
            <person name="Stursova M."/>
            <person name="Weitz H."/>
            <person name="Taylor A."/>
            <person name="Grigoriev I.V."/>
            <person name="Nagy L.G."/>
            <person name="Martin F."/>
            <person name="Kauserud H."/>
        </authorList>
    </citation>
    <scope>NUCLEOTIDE SEQUENCE</scope>
    <source>
        <strain evidence="2">CBHHK188m</strain>
    </source>
</reference>
<organism evidence="2 3">
    <name type="scientific">Mycena maculata</name>
    <dbReference type="NCBI Taxonomy" id="230809"/>
    <lineage>
        <taxon>Eukaryota</taxon>
        <taxon>Fungi</taxon>
        <taxon>Dikarya</taxon>
        <taxon>Basidiomycota</taxon>
        <taxon>Agaricomycotina</taxon>
        <taxon>Agaricomycetes</taxon>
        <taxon>Agaricomycetidae</taxon>
        <taxon>Agaricales</taxon>
        <taxon>Marasmiineae</taxon>
        <taxon>Mycenaceae</taxon>
        <taxon>Mycena</taxon>
    </lineage>
</organism>
<accession>A0AAD7IK80</accession>
<name>A0AAD7IK80_9AGAR</name>